<dbReference type="EMBL" id="MT143394">
    <property type="protein sequence ID" value="QJA96377.1"/>
    <property type="molecule type" value="Genomic_DNA"/>
</dbReference>
<reference evidence="1" key="1">
    <citation type="submission" date="2020-03" db="EMBL/GenBank/DDBJ databases">
        <title>The deep terrestrial virosphere.</title>
        <authorList>
            <person name="Holmfeldt K."/>
            <person name="Nilsson E."/>
            <person name="Simone D."/>
            <person name="Lopez-Fernandez M."/>
            <person name="Wu X."/>
            <person name="de Brujin I."/>
            <person name="Lundin D."/>
            <person name="Andersson A."/>
            <person name="Bertilsson S."/>
            <person name="Dopson M."/>
        </authorList>
    </citation>
    <scope>NUCLEOTIDE SEQUENCE</scope>
    <source>
        <strain evidence="1">MM415B09065</strain>
    </source>
</reference>
<gene>
    <name evidence="1" type="ORF">MM415B09065_0008</name>
</gene>
<organism evidence="1">
    <name type="scientific">viral metagenome</name>
    <dbReference type="NCBI Taxonomy" id="1070528"/>
    <lineage>
        <taxon>unclassified sequences</taxon>
        <taxon>metagenomes</taxon>
        <taxon>organismal metagenomes</taxon>
    </lineage>
</organism>
<dbReference type="AlphaFoldDB" id="A0A6M3LLZ5"/>
<protein>
    <submittedName>
        <fullName evidence="1">Uncharacterized protein</fullName>
    </submittedName>
</protein>
<name>A0A6M3LLZ5_9ZZZZ</name>
<accession>A0A6M3LLZ5</accession>
<evidence type="ECO:0000313" key="1">
    <source>
        <dbReference type="EMBL" id="QJA96377.1"/>
    </source>
</evidence>
<sequence>MAKSLKKALFLETPKEIAAIALIYKGIEIIESGDYMLGPAMVVVGGVLILIDQLI</sequence>
<proteinExistence type="predicted"/>